<comment type="similarity">
    <text evidence="1">Belongs to the bacterial sugar transferase family.</text>
</comment>
<dbReference type="AlphaFoldDB" id="A0A0G1CAY7"/>
<gene>
    <name evidence="4" type="ORF">UV59_C0053G0017</name>
</gene>
<organism evidence="4 5">
    <name type="scientific">Candidatus Gottesmanbacteria bacterium GW2011_GWA1_43_11</name>
    <dbReference type="NCBI Taxonomy" id="1618436"/>
    <lineage>
        <taxon>Bacteria</taxon>
        <taxon>Candidatus Gottesmaniibacteriota</taxon>
    </lineage>
</organism>
<dbReference type="STRING" id="1618436.UV59_C0053G0017"/>
<accession>A0A0G1CAY7</accession>
<feature type="transmembrane region" description="Helical" evidence="2">
    <location>
        <begin position="12"/>
        <end position="42"/>
    </location>
</feature>
<dbReference type="Proteomes" id="UP000034543">
    <property type="component" value="Unassembled WGS sequence"/>
</dbReference>
<protein>
    <submittedName>
        <fullName evidence="4">Exopolysaccharide biosynthesis polyprenyl glycosylphosphotransferase</fullName>
    </submittedName>
</protein>
<sequence>MTSYILNFLYALFLLSIVLLVTPVITVISLLIFIVSGLPIFYAQKRVGLNGIPFMLYKFRTMHVGAEKLQVKLKAQNEAKGPVFKIRHDPRFTAIGGFLSHTGLDELPQIINIFLGHMAIVGPRPLPVAEVKKLLPWQKERHKIKPGIISPWIVNGYHSQKFDDWMKSDLEYALKKNQVYDLYLMGKALVLFLKFVRNELREYQL</sequence>
<name>A0A0G1CAY7_9BACT</name>
<comment type="caution">
    <text evidence="4">The sequence shown here is derived from an EMBL/GenBank/DDBJ whole genome shotgun (WGS) entry which is preliminary data.</text>
</comment>
<dbReference type="InterPro" id="IPR003362">
    <property type="entry name" value="Bact_transf"/>
</dbReference>
<evidence type="ECO:0000313" key="4">
    <source>
        <dbReference type="EMBL" id="KKS82825.1"/>
    </source>
</evidence>
<proteinExistence type="inferred from homology"/>
<dbReference type="Pfam" id="PF02397">
    <property type="entry name" value="Bac_transf"/>
    <property type="match status" value="1"/>
</dbReference>
<dbReference type="PANTHER" id="PTHR30576:SF10">
    <property type="entry name" value="SLL5057 PROTEIN"/>
    <property type="match status" value="1"/>
</dbReference>
<evidence type="ECO:0000259" key="3">
    <source>
        <dbReference type="Pfam" id="PF02397"/>
    </source>
</evidence>
<evidence type="ECO:0000256" key="2">
    <source>
        <dbReference type="SAM" id="Phobius"/>
    </source>
</evidence>
<keyword evidence="4" id="KW-0808">Transferase</keyword>
<reference evidence="4 5" key="1">
    <citation type="journal article" date="2015" name="Nature">
        <title>rRNA introns, odd ribosomes, and small enigmatic genomes across a large radiation of phyla.</title>
        <authorList>
            <person name="Brown C.T."/>
            <person name="Hug L.A."/>
            <person name="Thomas B.C."/>
            <person name="Sharon I."/>
            <person name="Castelle C.J."/>
            <person name="Singh A."/>
            <person name="Wilkins M.J."/>
            <person name="Williams K.H."/>
            <person name="Banfield J.F."/>
        </authorList>
    </citation>
    <scope>NUCLEOTIDE SEQUENCE [LARGE SCALE GENOMIC DNA]</scope>
</reference>
<feature type="domain" description="Bacterial sugar transferase" evidence="3">
    <location>
        <begin position="14"/>
        <end position="192"/>
    </location>
</feature>
<keyword evidence="2" id="KW-0812">Transmembrane</keyword>
<keyword evidence="2" id="KW-0472">Membrane</keyword>
<dbReference type="EMBL" id="LCFB01000053">
    <property type="protein sequence ID" value="KKS82825.1"/>
    <property type="molecule type" value="Genomic_DNA"/>
</dbReference>
<dbReference type="GO" id="GO:0016780">
    <property type="term" value="F:phosphotransferase activity, for other substituted phosphate groups"/>
    <property type="evidence" value="ECO:0007669"/>
    <property type="project" value="TreeGrafter"/>
</dbReference>
<keyword evidence="2" id="KW-1133">Transmembrane helix</keyword>
<dbReference type="PANTHER" id="PTHR30576">
    <property type="entry name" value="COLANIC BIOSYNTHESIS UDP-GLUCOSE LIPID CARRIER TRANSFERASE"/>
    <property type="match status" value="1"/>
</dbReference>
<evidence type="ECO:0000256" key="1">
    <source>
        <dbReference type="ARBA" id="ARBA00006464"/>
    </source>
</evidence>
<evidence type="ECO:0000313" key="5">
    <source>
        <dbReference type="Proteomes" id="UP000034543"/>
    </source>
</evidence>